<keyword evidence="2" id="KW-0378">Hydrolase</keyword>
<dbReference type="InterPro" id="IPR057670">
    <property type="entry name" value="SH3_retrovirus"/>
</dbReference>
<dbReference type="Pfam" id="PF07727">
    <property type="entry name" value="RVT_2"/>
    <property type="match status" value="1"/>
</dbReference>
<sequence length="425" mass="48724">MEYTSGTMIKLSASNYSIWKSMMEDVLYCKDLHDPIKGDSAKPSSMPDKEWETKADTLWKKLESLYERKTAQNKAFASRKVAHLKLKKGRSIAEHLSEFQDLETLVVPLSNSTLNGVLQLEMVKNAQDNSMLDLWHRPLAHMSEKGLQILEKKSLIPFAKEYSIRHEKREPGTPQHNGVAERINRTIVEKVRCMLRMDKLREDASYAYLKVFGCKTFAHVPKKQRLKLDDKATPCIFVGYGDAEFGYKLWDPKKKKMIRNIATDIEEVQVENYGNEPIGVGGDDAIDTKAIEHEEQHDQPTTVDASLDLELEQMDVKTAFLHGDLEEEIYMVQPEGFEAKGKEHRVCRLKKSLYGLKQPLRQWYKKFDSFMMGHACTRTDVDHCVYVRQFANVGSLMYAMVCTRPDIAPAVGVVNRFMVNLGKVH</sequence>
<evidence type="ECO:0000313" key="4">
    <source>
        <dbReference type="EMBL" id="SPD28535.1"/>
    </source>
</evidence>
<evidence type="ECO:0000259" key="3">
    <source>
        <dbReference type="PROSITE" id="PS50994"/>
    </source>
</evidence>
<dbReference type="InterPro" id="IPR001584">
    <property type="entry name" value="Integrase_cat-core"/>
</dbReference>
<dbReference type="AlphaFoldDB" id="A0A2N9IW04"/>
<dbReference type="InterPro" id="IPR012337">
    <property type="entry name" value="RNaseH-like_sf"/>
</dbReference>
<accession>A0A2N9IW04</accession>
<dbReference type="InterPro" id="IPR013103">
    <property type="entry name" value="RVT_2"/>
</dbReference>
<dbReference type="GO" id="GO:0016787">
    <property type="term" value="F:hydrolase activity"/>
    <property type="evidence" value="ECO:0007669"/>
    <property type="project" value="UniProtKB-KW"/>
</dbReference>
<gene>
    <name evidence="4" type="ORF">FSB_LOCUS56417</name>
</gene>
<reference evidence="4" key="1">
    <citation type="submission" date="2018-02" db="EMBL/GenBank/DDBJ databases">
        <authorList>
            <person name="Cohen D.B."/>
            <person name="Kent A.D."/>
        </authorList>
    </citation>
    <scope>NUCLEOTIDE SEQUENCE</scope>
</reference>
<dbReference type="Gene3D" id="3.30.420.10">
    <property type="entry name" value="Ribonuclease H-like superfamily/Ribonuclease H"/>
    <property type="match status" value="1"/>
</dbReference>
<evidence type="ECO:0000256" key="1">
    <source>
        <dbReference type="ARBA" id="ARBA00022723"/>
    </source>
</evidence>
<keyword evidence="1" id="KW-0479">Metal-binding</keyword>
<dbReference type="InterPro" id="IPR036397">
    <property type="entry name" value="RNaseH_sf"/>
</dbReference>
<dbReference type="SUPFAM" id="SSF53098">
    <property type="entry name" value="Ribonuclease H-like"/>
    <property type="match status" value="1"/>
</dbReference>
<protein>
    <recommendedName>
        <fullName evidence="3">Integrase catalytic domain-containing protein</fullName>
    </recommendedName>
</protein>
<dbReference type="GO" id="GO:0015074">
    <property type="term" value="P:DNA integration"/>
    <property type="evidence" value="ECO:0007669"/>
    <property type="project" value="InterPro"/>
</dbReference>
<feature type="domain" description="Integrase catalytic" evidence="3">
    <location>
        <begin position="43"/>
        <end position="242"/>
    </location>
</feature>
<dbReference type="PROSITE" id="PS50994">
    <property type="entry name" value="INTEGRASE"/>
    <property type="match status" value="1"/>
</dbReference>
<dbReference type="GO" id="GO:0046872">
    <property type="term" value="F:metal ion binding"/>
    <property type="evidence" value="ECO:0007669"/>
    <property type="project" value="UniProtKB-KW"/>
</dbReference>
<organism evidence="4">
    <name type="scientific">Fagus sylvatica</name>
    <name type="common">Beechnut</name>
    <dbReference type="NCBI Taxonomy" id="28930"/>
    <lineage>
        <taxon>Eukaryota</taxon>
        <taxon>Viridiplantae</taxon>
        <taxon>Streptophyta</taxon>
        <taxon>Embryophyta</taxon>
        <taxon>Tracheophyta</taxon>
        <taxon>Spermatophyta</taxon>
        <taxon>Magnoliopsida</taxon>
        <taxon>eudicotyledons</taxon>
        <taxon>Gunneridae</taxon>
        <taxon>Pentapetalae</taxon>
        <taxon>rosids</taxon>
        <taxon>fabids</taxon>
        <taxon>Fagales</taxon>
        <taxon>Fagaceae</taxon>
        <taxon>Fagus</taxon>
    </lineage>
</organism>
<name>A0A2N9IW04_FAGSY</name>
<dbReference type="PANTHER" id="PTHR42648">
    <property type="entry name" value="TRANSPOSASE, PUTATIVE-RELATED"/>
    <property type="match status" value="1"/>
</dbReference>
<proteinExistence type="predicted"/>
<dbReference type="Pfam" id="PF14223">
    <property type="entry name" value="Retrotran_gag_2"/>
    <property type="match status" value="1"/>
</dbReference>
<dbReference type="PANTHER" id="PTHR42648:SF28">
    <property type="entry name" value="TRANSPOSON-ENCODED PROTEIN WITH RIBONUCLEASE H-LIKE AND RETROVIRUS ZINC FINGER-LIKE DOMAINS"/>
    <property type="match status" value="1"/>
</dbReference>
<evidence type="ECO:0000256" key="2">
    <source>
        <dbReference type="ARBA" id="ARBA00022801"/>
    </source>
</evidence>
<dbReference type="Pfam" id="PF25597">
    <property type="entry name" value="SH3_retrovirus"/>
    <property type="match status" value="1"/>
</dbReference>
<dbReference type="InterPro" id="IPR039537">
    <property type="entry name" value="Retrotran_Ty1/copia-like"/>
</dbReference>
<dbReference type="GO" id="GO:0003676">
    <property type="term" value="F:nucleic acid binding"/>
    <property type="evidence" value="ECO:0007669"/>
    <property type="project" value="InterPro"/>
</dbReference>
<dbReference type="EMBL" id="OIVN01006236">
    <property type="protein sequence ID" value="SPD28535.1"/>
    <property type="molecule type" value="Genomic_DNA"/>
</dbReference>